<accession>A0A975G301</accession>
<dbReference type="Proteomes" id="UP000676409">
    <property type="component" value="Chromosome"/>
</dbReference>
<dbReference type="EMBL" id="CP073078">
    <property type="protein sequence ID" value="QUD90193.1"/>
    <property type="molecule type" value="Genomic_DNA"/>
</dbReference>
<gene>
    <name evidence="1" type="ORF">KCG34_10160</name>
</gene>
<evidence type="ECO:0000313" key="1">
    <source>
        <dbReference type="EMBL" id="QUD90193.1"/>
    </source>
</evidence>
<dbReference type="InterPro" id="IPR036291">
    <property type="entry name" value="NAD(P)-bd_dom_sf"/>
</dbReference>
<dbReference type="RefSeq" id="WP_211940244.1">
    <property type="nucleotide sequence ID" value="NZ_CP073078.1"/>
</dbReference>
<name>A0A975G301_9CAUL</name>
<keyword evidence="2" id="KW-1185">Reference proteome</keyword>
<dbReference type="KEGG" id="caul:KCG34_10160"/>
<dbReference type="Gene3D" id="3.40.50.720">
    <property type="entry name" value="NAD(P)-binding Rossmann-like Domain"/>
    <property type="match status" value="1"/>
</dbReference>
<dbReference type="AlphaFoldDB" id="A0A975G301"/>
<evidence type="ECO:0000313" key="2">
    <source>
        <dbReference type="Proteomes" id="UP000676409"/>
    </source>
</evidence>
<protein>
    <submittedName>
        <fullName evidence="1">Uncharacterized protein</fullName>
    </submittedName>
</protein>
<proteinExistence type="predicted"/>
<sequence length="226" mass="23890">MTTLYAALEDHDASLASLLAALPTPAERLSIRGDETDVSALRRGLEDAEGPLEAFLLIVGAGDASQGLADTDWQAQVLVPLRRAFGLLTGAGRRFRREGRGTIVVVTPSGALGPPEIATPQLVLQRSIIGMTEALRAELQDSAISVGLVFYDSADSSYDGLARRLARALSATRMYSFSGDITRERINAYVGPMLQAIDQATAGAPLPDIGPMGAVYDLALIGAPRR</sequence>
<reference evidence="1" key="1">
    <citation type="submission" date="2021-04" db="EMBL/GenBank/DDBJ databases">
        <title>The complete genome sequence of Caulobacter sp. S6.</title>
        <authorList>
            <person name="Tang Y."/>
            <person name="Ouyang W."/>
            <person name="Liu Q."/>
            <person name="Huang B."/>
            <person name="Guo Z."/>
            <person name="Lei P."/>
        </authorList>
    </citation>
    <scope>NUCLEOTIDE SEQUENCE</scope>
    <source>
        <strain evidence="1">S6</strain>
    </source>
</reference>
<organism evidence="1 2">
    <name type="scientific">Phenylobacterium montanum</name>
    <dbReference type="NCBI Taxonomy" id="2823693"/>
    <lineage>
        <taxon>Bacteria</taxon>
        <taxon>Pseudomonadati</taxon>
        <taxon>Pseudomonadota</taxon>
        <taxon>Alphaproteobacteria</taxon>
        <taxon>Caulobacterales</taxon>
        <taxon>Caulobacteraceae</taxon>
        <taxon>Phenylobacterium</taxon>
    </lineage>
</organism>
<dbReference type="SUPFAM" id="SSF51735">
    <property type="entry name" value="NAD(P)-binding Rossmann-fold domains"/>
    <property type="match status" value="1"/>
</dbReference>